<reference evidence="3" key="2">
    <citation type="submission" date="2022-01" db="EMBL/GenBank/DDBJ databases">
        <authorList>
            <person name="Yamashiro T."/>
            <person name="Shiraishi A."/>
            <person name="Satake H."/>
            <person name="Nakayama K."/>
        </authorList>
    </citation>
    <scope>NUCLEOTIDE SEQUENCE</scope>
</reference>
<evidence type="ECO:0000256" key="1">
    <source>
        <dbReference type="SAM" id="SignalP"/>
    </source>
</evidence>
<evidence type="ECO:0000259" key="2">
    <source>
        <dbReference type="Pfam" id="PF07727"/>
    </source>
</evidence>
<protein>
    <submittedName>
        <fullName evidence="3">Zinc finger, CCHC-type containing protein</fullName>
    </submittedName>
</protein>
<comment type="caution">
    <text evidence="3">The sequence shown here is derived from an EMBL/GenBank/DDBJ whole genome shotgun (WGS) entry which is preliminary data.</text>
</comment>
<name>A0ABQ5F074_9ASTR</name>
<reference evidence="3" key="1">
    <citation type="journal article" date="2022" name="Int. J. Mol. Sci.">
        <title>Draft Genome of Tanacetum Coccineum: Genomic Comparison of Closely Related Tanacetum-Family Plants.</title>
        <authorList>
            <person name="Yamashiro T."/>
            <person name="Shiraishi A."/>
            <person name="Nakayama K."/>
            <person name="Satake H."/>
        </authorList>
    </citation>
    <scope>NUCLEOTIDE SEQUENCE</scope>
</reference>
<dbReference type="EMBL" id="BQNB010016816">
    <property type="protein sequence ID" value="GJT56112.1"/>
    <property type="molecule type" value="Genomic_DNA"/>
</dbReference>
<dbReference type="InterPro" id="IPR013103">
    <property type="entry name" value="RVT_2"/>
</dbReference>
<dbReference type="Proteomes" id="UP001151760">
    <property type="component" value="Unassembled WGS sequence"/>
</dbReference>
<feature type="signal peptide" evidence="1">
    <location>
        <begin position="1"/>
        <end position="15"/>
    </location>
</feature>
<proteinExistence type="predicted"/>
<accession>A0ABQ5F074</accession>
<evidence type="ECO:0000313" key="4">
    <source>
        <dbReference type="Proteomes" id="UP001151760"/>
    </source>
</evidence>
<keyword evidence="4" id="KW-1185">Reference proteome</keyword>
<dbReference type="Pfam" id="PF07727">
    <property type="entry name" value="RVT_2"/>
    <property type="match status" value="1"/>
</dbReference>
<feature type="chain" id="PRO_5046103587" evidence="1">
    <location>
        <begin position="16"/>
        <end position="142"/>
    </location>
</feature>
<keyword evidence="1" id="KW-0732">Signal</keyword>
<organism evidence="3 4">
    <name type="scientific">Tanacetum coccineum</name>
    <dbReference type="NCBI Taxonomy" id="301880"/>
    <lineage>
        <taxon>Eukaryota</taxon>
        <taxon>Viridiplantae</taxon>
        <taxon>Streptophyta</taxon>
        <taxon>Embryophyta</taxon>
        <taxon>Tracheophyta</taxon>
        <taxon>Spermatophyta</taxon>
        <taxon>Magnoliopsida</taxon>
        <taxon>eudicotyledons</taxon>
        <taxon>Gunneridae</taxon>
        <taxon>Pentapetalae</taxon>
        <taxon>asterids</taxon>
        <taxon>campanulids</taxon>
        <taxon>Asterales</taxon>
        <taxon>Asteraceae</taxon>
        <taxon>Asteroideae</taxon>
        <taxon>Anthemideae</taxon>
        <taxon>Anthemidinae</taxon>
        <taxon>Tanacetum</taxon>
    </lineage>
</organism>
<gene>
    <name evidence="3" type="ORF">Tco_0991166</name>
</gene>
<evidence type="ECO:0000313" key="3">
    <source>
        <dbReference type="EMBL" id="GJT56112.1"/>
    </source>
</evidence>
<sequence>MHFLLSCMSVVYVLTTHIPKDGENATVDQIRRRNKWDNDDYVYRGLILKGWNPTNLMKNEVSDVAFWKDSNYDGDEIHQGNNMGVGFRQKSGIDYFDTYAPVVRISTIRLLIAMTSIRNLIIHQMDVKTAFLNGVIRSGGSI</sequence>
<feature type="domain" description="Reverse transcriptase Ty1/copia-type" evidence="2">
    <location>
        <begin position="78"/>
        <end position="136"/>
    </location>
</feature>